<comment type="caution">
    <text evidence="5">The sequence shown here is derived from an EMBL/GenBank/DDBJ whole genome shotgun (WGS) entry which is preliminary data.</text>
</comment>
<comment type="pathway">
    <text evidence="1">Protein modification; protein ubiquitination.</text>
</comment>
<dbReference type="PANTHER" id="PTHR26379:SF191">
    <property type="entry name" value="OS06G0251200 PROTEIN"/>
    <property type="match status" value="1"/>
</dbReference>
<evidence type="ECO:0000259" key="4">
    <source>
        <dbReference type="Pfam" id="PF24570"/>
    </source>
</evidence>
<evidence type="ECO:0008006" key="7">
    <source>
        <dbReference type="Google" id="ProtNLM"/>
    </source>
</evidence>
<dbReference type="InterPro" id="IPR045005">
    <property type="entry name" value="BPM1-6"/>
</dbReference>
<evidence type="ECO:0000259" key="3">
    <source>
        <dbReference type="Pfam" id="PF00651"/>
    </source>
</evidence>
<organism evidence="5 6">
    <name type="scientific">Zizania palustris</name>
    <name type="common">Northern wild rice</name>
    <dbReference type="NCBI Taxonomy" id="103762"/>
    <lineage>
        <taxon>Eukaryota</taxon>
        <taxon>Viridiplantae</taxon>
        <taxon>Streptophyta</taxon>
        <taxon>Embryophyta</taxon>
        <taxon>Tracheophyta</taxon>
        <taxon>Spermatophyta</taxon>
        <taxon>Magnoliopsida</taxon>
        <taxon>Liliopsida</taxon>
        <taxon>Poales</taxon>
        <taxon>Poaceae</taxon>
        <taxon>BOP clade</taxon>
        <taxon>Oryzoideae</taxon>
        <taxon>Oryzeae</taxon>
        <taxon>Zizaniinae</taxon>
        <taxon>Zizania</taxon>
    </lineage>
</organism>
<name>A0A8J5TCI3_ZIZPA</name>
<dbReference type="InterPro" id="IPR000210">
    <property type="entry name" value="BTB/POZ_dom"/>
</dbReference>
<dbReference type="EMBL" id="JAAALK010000283">
    <property type="protein sequence ID" value="KAG8076239.1"/>
    <property type="molecule type" value="Genomic_DNA"/>
</dbReference>
<accession>A0A8J5TCI3</accession>
<dbReference type="Pfam" id="PF24570">
    <property type="entry name" value="BACK_BPM_SPOP"/>
    <property type="match status" value="1"/>
</dbReference>
<gene>
    <name evidence="5" type="ORF">GUJ93_ZPchr0006g45856</name>
</gene>
<sequence>MAEFFGPMKESSSQCVEIKDMEASVFRAMLHFIYSGTLPQLDQQPISSDMEQDATTMTQHLLVAADRYGLDRLKLICQEKLHNNMNVETVAMTLAFAEQLCCSQLKDKCVVFILSSSANLDAVMATEGYKLVMASGPSVLNTLHLYLV</sequence>
<evidence type="ECO:0000313" key="5">
    <source>
        <dbReference type="EMBL" id="KAG8076239.1"/>
    </source>
</evidence>
<dbReference type="AlphaFoldDB" id="A0A8J5TCI3"/>
<keyword evidence="6" id="KW-1185">Reference proteome</keyword>
<comment type="similarity">
    <text evidence="2">Belongs to the Tdpoz family.</text>
</comment>
<feature type="domain" description="BTB" evidence="3">
    <location>
        <begin position="7"/>
        <end position="84"/>
    </location>
</feature>
<protein>
    <recommendedName>
        <fullName evidence="7">BTB domain-containing protein</fullName>
    </recommendedName>
</protein>
<dbReference type="Pfam" id="PF00651">
    <property type="entry name" value="BTB"/>
    <property type="match status" value="1"/>
</dbReference>
<dbReference type="PANTHER" id="PTHR26379">
    <property type="entry name" value="BTB/POZ AND MATH DOMAIN-CONTAINING PROTEIN 1"/>
    <property type="match status" value="1"/>
</dbReference>
<dbReference type="InterPro" id="IPR056423">
    <property type="entry name" value="BACK_BPM_SPOP"/>
</dbReference>
<reference evidence="5" key="1">
    <citation type="journal article" date="2021" name="bioRxiv">
        <title>Whole Genome Assembly and Annotation of Northern Wild Rice, Zizania palustris L., Supports a Whole Genome Duplication in the Zizania Genus.</title>
        <authorList>
            <person name="Haas M."/>
            <person name="Kono T."/>
            <person name="Macchietto M."/>
            <person name="Millas R."/>
            <person name="McGilp L."/>
            <person name="Shao M."/>
            <person name="Duquette J."/>
            <person name="Hirsch C.N."/>
            <person name="Kimball J."/>
        </authorList>
    </citation>
    <scope>NUCLEOTIDE SEQUENCE</scope>
    <source>
        <tissue evidence="5">Fresh leaf tissue</tissue>
    </source>
</reference>
<dbReference type="OrthoDB" id="681301at2759"/>
<evidence type="ECO:0000256" key="2">
    <source>
        <dbReference type="ARBA" id="ARBA00010846"/>
    </source>
</evidence>
<dbReference type="GO" id="GO:0016567">
    <property type="term" value="P:protein ubiquitination"/>
    <property type="evidence" value="ECO:0007669"/>
    <property type="project" value="InterPro"/>
</dbReference>
<proteinExistence type="inferred from homology"/>
<dbReference type="Proteomes" id="UP000729402">
    <property type="component" value="Unassembled WGS sequence"/>
</dbReference>
<evidence type="ECO:0000256" key="1">
    <source>
        <dbReference type="ARBA" id="ARBA00004906"/>
    </source>
</evidence>
<feature type="domain" description="BPM/SPOP BACK" evidence="4">
    <location>
        <begin position="89"/>
        <end position="141"/>
    </location>
</feature>
<evidence type="ECO:0000313" key="6">
    <source>
        <dbReference type="Proteomes" id="UP000729402"/>
    </source>
</evidence>
<reference evidence="5" key="2">
    <citation type="submission" date="2021-02" db="EMBL/GenBank/DDBJ databases">
        <authorList>
            <person name="Kimball J.A."/>
            <person name="Haas M.W."/>
            <person name="Macchietto M."/>
            <person name="Kono T."/>
            <person name="Duquette J."/>
            <person name="Shao M."/>
        </authorList>
    </citation>
    <scope>NUCLEOTIDE SEQUENCE</scope>
    <source>
        <tissue evidence="5">Fresh leaf tissue</tissue>
    </source>
</reference>